<dbReference type="OrthoDB" id="4267316at2759"/>
<comment type="caution">
    <text evidence="1">The sequence shown here is derived from an EMBL/GenBank/DDBJ whole genome shotgun (WGS) entry which is preliminary data.</text>
</comment>
<keyword evidence="2" id="KW-1185">Reference proteome</keyword>
<gene>
    <name evidence="1" type="ORF">PENSTE_c004G02820</name>
</gene>
<evidence type="ECO:0000313" key="1">
    <source>
        <dbReference type="EMBL" id="OQE27597.1"/>
    </source>
</evidence>
<evidence type="ECO:0008006" key="3">
    <source>
        <dbReference type="Google" id="ProtNLM"/>
    </source>
</evidence>
<proteinExistence type="predicted"/>
<dbReference type="Proteomes" id="UP000191285">
    <property type="component" value="Unassembled WGS sequence"/>
</dbReference>
<protein>
    <recommendedName>
        <fullName evidence="3">Protein kinase domain-containing protein</fullName>
    </recommendedName>
</protein>
<accession>A0A1V6TMN6</accession>
<name>A0A1V6TMN6_9EURO</name>
<dbReference type="InterPro" id="IPR011009">
    <property type="entry name" value="Kinase-like_dom_sf"/>
</dbReference>
<dbReference type="EMBL" id="MLKD01000004">
    <property type="protein sequence ID" value="OQE27597.1"/>
    <property type="molecule type" value="Genomic_DNA"/>
</dbReference>
<evidence type="ECO:0000313" key="2">
    <source>
        <dbReference type="Proteomes" id="UP000191285"/>
    </source>
</evidence>
<reference evidence="2" key="1">
    <citation type="journal article" date="2017" name="Nat. Microbiol.">
        <title>Global analysis of biosynthetic gene clusters reveals vast potential of secondary metabolite production in Penicillium species.</title>
        <authorList>
            <person name="Nielsen J.C."/>
            <person name="Grijseels S."/>
            <person name="Prigent S."/>
            <person name="Ji B."/>
            <person name="Dainat J."/>
            <person name="Nielsen K.F."/>
            <person name="Frisvad J.C."/>
            <person name="Workman M."/>
            <person name="Nielsen J."/>
        </authorList>
    </citation>
    <scope>NUCLEOTIDE SEQUENCE [LARGE SCALE GENOMIC DNA]</scope>
    <source>
        <strain evidence="2">IBT 24891</strain>
    </source>
</reference>
<sequence>MKKEEDLQSNWPDVGKNHMVFIESSLDNAPPIPYRIGYRFKAQVHTPEKKLPKIWRCCQPNEPSKLGLSVFDSEEALLRRCLKCPPLPGVIGKDSIELEIQGWVRIGQENGAQLFTVCPSKRSSQQDTYSVKDMPQSGLIAKSSSNEATTKREVRMILIELVKGITMAEFSEPRDLPQQVRKNILCALIDLESQIFQKGIHIGTLRPRNVILKEPIDVITKPDVVIVDFERAFSRRDVKKPVTGASLENWAIPGPGRLAWPYTSPILLWDEPPDHFENWIDWEWKPWLHEEFRHTAHGITPKLRKYWGVPA</sequence>
<dbReference type="AlphaFoldDB" id="A0A1V6TMN6"/>
<organism evidence="1 2">
    <name type="scientific">Penicillium steckii</name>
    <dbReference type="NCBI Taxonomy" id="303698"/>
    <lineage>
        <taxon>Eukaryota</taxon>
        <taxon>Fungi</taxon>
        <taxon>Dikarya</taxon>
        <taxon>Ascomycota</taxon>
        <taxon>Pezizomycotina</taxon>
        <taxon>Eurotiomycetes</taxon>
        <taxon>Eurotiomycetidae</taxon>
        <taxon>Eurotiales</taxon>
        <taxon>Aspergillaceae</taxon>
        <taxon>Penicillium</taxon>
    </lineage>
</organism>
<dbReference type="SUPFAM" id="SSF56112">
    <property type="entry name" value="Protein kinase-like (PK-like)"/>
    <property type="match status" value="1"/>
</dbReference>